<comment type="function">
    <text evidence="6">Involved in the regulation of the intracellular balance of NAD and NADP, and is a key enzyme in the biosynthesis of NADP. Catalyzes specifically the phosphorylation on 2'-hydroxyl of the adenosine moiety of NAD to yield NADP.</text>
</comment>
<name>A0A222MXR4_9BACT</name>
<accession>A0A222MXR4</accession>
<feature type="binding site" evidence="6">
    <location>
        <begin position="68"/>
        <end position="69"/>
    </location>
    <ligand>
        <name>NAD(+)</name>
        <dbReference type="ChEBI" id="CHEBI:57540"/>
    </ligand>
</feature>
<gene>
    <name evidence="7" type="primary">ppnK</name>
    <name evidence="6" type="synonym">nadK</name>
    <name evidence="7" type="ORF">CAV_1002</name>
</gene>
<comment type="cofactor">
    <cofactor evidence="6">
        <name>a divalent metal cation</name>
        <dbReference type="ChEBI" id="CHEBI:60240"/>
    </cofactor>
</comment>
<dbReference type="GO" id="GO:0051287">
    <property type="term" value="F:NAD binding"/>
    <property type="evidence" value="ECO:0007669"/>
    <property type="project" value="UniProtKB-ARBA"/>
</dbReference>
<feature type="binding site" evidence="6">
    <location>
        <position position="238"/>
    </location>
    <ligand>
        <name>NAD(+)</name>
        <dbReference type="ChEBI" id="CHEBI:57540"/>
    </ligand>
</feature>
<protein>
    <recommendedName>
        <fullName evidence="6">NAD kinase</fullName>
        <ecNumber evidence="6">2.7.1.23</ecNumber>
    </recommendedName>
    <alternativeName>
        <fullName evidence="6">ATP-dependent NAD kinase</fullName>
    </alternativeName>
</protein>
<organism evidence="7 8">
    <name type="scientific">Campylobacter avium LMG 24591</name>
    <dbReference type="NCBI Taxonomy" id="522484"/>
    <lineage>
        <taxon>Bacteria</taxon>
        <taxon>Pseudomonadati</taxon>
        <taxon>Campylobacterota</taxon>
        <taxon>Epsilonproteobacteria</taxon>
        <taxon>Campylobacterales</taxon>
        <taxon>Campylobacteraceae</taxon>
        <taxon>Campylobacter</taxon>
    </lineage>
</organism>
<dbReference type="KEGG" id="cavi:CAV_1002"/>
<evidence type="ECO:0000256" key="4">
    <source>
        <dbReference type="ARBA" id="ARBA00023027"/>
    </source>
</evidence>
<dbReference type="GO" id="GO:0003951">
    <property type="term" value="F:NAD+ kinase activity"/>
    <property type="evidence" value="ECO:0007669"/>
    <property type="project" value="UniProtKB-UniRule"/>
</dbReference>
<dbReference type="GO" id="GO:0005737">
    <property type="term" value="C:cytoplasm"/>
    <property type="evidence" value="ECO:0007669"/>
    <property type="project" value="UniProtKB-SubCell"/>
</dbReference>
<dbReference type="InterPro" id="IPR016064">
    <property type="entry name" value="NAD/diacylglycerol_kinase_sf"/>
</dbReference>
<feature type="binding site" evidence="6">
    <location>
        <begin position="183"/>
        <end position="188"/>
    </location>
    <ligand>
        <name>NAD(+)</name>
        <dbReference type="ChEBI" id="CHEBI:57540"/>
    </ligand>
</feature>
<keyword evidence="4 6" id="KW-0520">NAD</keyword>
<sequence>MMIDYKNIKKVGLVSRPNTDLSKEISHIKSLLDKRDIELLLAKTKLGDDKELDGLFTQSDLIISLGGDGTLISLCRKACEYDKAILGVNAGNLGFLTDCSVAELEDFFDEFFAGNFRVDRPYLLDIFLEDKNGKKIVKNAFNDIVFTSSFHQSMAHIEVLRNDKIFNEYYGDGLIISSPAGSTAYNLSANGPIIYTLAEVFVLTPICSHSLTQRPIVLPRGFEIFLRARECVFCIDGQEHYNANDYDKISINLSKKTVSIIHPKKRDYFQILKEKLNWGH</sequence>
<dbReference type="AlphaFoldDB" id="A0A222MXR4"/>
<reference evidence="7 8" key="1">
    <citation type="submission" date="2017-07" db="EMBL/GenBank/DDBJ databases">
        <title>Analysis of two Campylobacter avium genomes and identification of a novel hippuricase gene.</title>
        <authorList>
            <person name="Miller W.G."/>
            <person name="Chapman M.H."/>
            <person name="Yee E."/>
            <person name="Revez J."/>
            <person name="Bono J.L."/>
            <person name="Rossi M."/>
        </authorList>
    </citation>
    <scope>NUCLEOTIDE SEQUENCE [LARGE SCALE GENOMIC DNA]</scope>
    <source>
        <strain evidence="7 8">LMG 24591</strain>
    </source>
</reference>
<feature type="active site" description="Proton acceptor" evidence="6">
    <location>
        <position position="68"/>
    </location>
</feature>
<dbReference type="InterPro" id="IPR017437">
    <property type="entry name" value="ATP-NAD_kinase_PpnK-typ_C"/>
</dbReference>
<dbReference type="HAMAP" id="MF_00361">
    <property type="entry name" value="NAD_kinase"/>
    <property type="match status" value="1"/>
</dbReference>
<dbReference type="GO" id="GO:0019674">
    <property type="term" value="P:NAD+ metabolic process"/>
    <property type="evidence" value="ECO:0007669"/>
    <property type="project" value="InterPro"/>
</dbReference>
<keyword evidence="6" id="KW-0067">ATP-binding</keyword>
<dbReference type="Gene3D" id="2.60.200.30">
    <property type="entry name" value="Probable inorganic polyphosphate/atp-NAD kinase, domain 2"/>
    <property type="match status" value="1"/>
</dbReference>
<evidence type="ECO:0000313" key="7">
    <source>
        <dbReference type="EMBL" id="ASQ30659.1"/>
    </source>
</evidence>
<keyword evidence="1 6" id="KW-0808">Transferase</keyword>
<comment type="caution">
    <text evidence="6">Lacks conserved residue(s) required for the propagation of feature annotation.</text>
</comment>
<dbReference type="GO" id="GO:0046872">
    <property type="term" value="F:metal ion binding"/>
    <property type="evidence" value="ECO:0007669"/>
    <property type="project" value="UniProtKB-UniRule"/>
</dbReference>
<comment type="similarity">
    <text evidence="6">Belongs to the NAD kinase family.</text>
</comment>
<dbReference type="EC" id="2.7.1.23" evidence="6"/>
<feature type="binding site" evidence="6">
    <location>
        <begin position="142"/>
        <end position="143"/>
    </location>
    <ligand>
        <name>NAD(+)</name>
        <dbReference type="ChEBI" id="CHEBI:57540"/>
    </ligand>
</feature>
<dbReference type="NCBIfam" id="NF010679">
    <property type="entry name" value="PRK14077.1"/>
    <property type="match status" value="1"/>
</dbReference>
<proteinExistence type="inferred from homology"/>
<dbReference type="RefSeq" id="WP_094325410.1">
    <property type="nucleotide sequence ID" value="NZ_CP022347.1"/>
</dbReference>
<keyword evidence="3 6" id="KW-0521">NADP</keyword>
<dbReference type="Pfam" id="PF01513">
    <property type="entry name" value="NAD_kinase"/>
    <property type="match status" value="1"/>
</dbReference>
<dbReference type="SUPFAM" id="SSF111331">
    <property type="entry name" value="NAD kinase/diacylglycerol kinase-like"/>
    <property type="match status" value="1"/>
</dbReference>
<dbReference type="Gene3D" id="3.40.50.10330">
    <property type="entry name" value="Probable inorganic polyphosphate/atp-NAD kinase, domain 1"/>
    <property type="match status" value="1"/>
</dbReference>
<dbReference type="PANTHER" id="PTHR20275:SF0">
    <property type="entry name" value="NAD KINASE"/>
    <property type="match status" value="1"/>
</dbReference>
<feature type="binding site" evidence="6">
    <location>
        <position position="180"/>
    </location>
    <ligand>
        <name>NAD(+)</name>
        <dbReference type="ChEBI" id="CHEBI:57540"/>
    </ligand>
</feature>
<dbReference type="EMBL" id="CP022347">
    <property type="protein sequence ID" value="ASQ30659.1"/>
    <property type="molecule type" value="Genomic_DNA"/>
</dbReference>
<evidence type="ECO:0000256" key="3">
    <source>
        <dbReference type="ARBA" id="ARBA00022857"/>
    </source>
</evidence>
<evidence type="ECO:0000256" key="6">
    <source>
        <dbReference type="HAMAP-Rule" id="MF_00361"/>
    </source>
</evidence>
<keyword evidence="6" id="KW-0963">Cytoplasm</keyword>
<dbReference type="InterPro" id="IPR017438">
    <property type="entry name" value="ATP-NAD_kinase_N"/>
</dbReference>
<comment type="catalytic activity">
    <reaction evidence="5 6">
        <text>NAD(+) + ATP = ADP + NADP(+) + H(+)</text>
        <dbReference type="Rhea" id="RHEA:18629"/>
        <dbReference type="ChEBI" id="CHEBI:15378"/>
        <dbReference type="ChEBI" id="CHEBI:30616"/>
        <dbReference type="ChEBI" id="CHEBI:57540"/>
        <dbReference type="ChEBI" id="CHEBI:58349"/>
        <dbReference type="ChEBI" id="CHEBI:456216"/>
        <dbReference type="EC" id="2.7.1.23"/>
    </reaction>
</comment>
<keyword evidence="6" id="KW-0547">Nucleotide-binding</keyword>
<dbReference type="Pfam" id="PF20143">
    <property type="entry name" value="NAD_kinase_C"/>
    <property type="match status" value="1"/>
</dbReference>
<dbReference type="GO" id="GO:0006741">
    <property type="term" value="P:NADP+ biosynthetic process"/>
    <property type="evidence" value="ECO:0007669"/>
    <property type="project" value="UniProtKB-UniRule"/>
</dbReference>
<evidence type="ECO:0000256" key="5">
    <source>
        <dbReference type="ARBA" id="ARBA00047925"/>
    </source>
</evidence>
<keyword evidence="2 6" id="KW-0418">Kinase</keyword>
<dbReference type="Proteomes" id="UP000201169">
    <property type="component" value="Chromosome"/>
</dbReference>
<evidence type="ECO:0000256" key="2">
    <source>
        <dbReference type="ARBA" id="ARBA00022777"/>
    </source>
</evidence>
<dbReference type="InterPro" id="IPR002504">
    <property type="entry name" value="NADK"/>
</dbReference>
<keyword evidence="8" id="KW-1185">Reference proteome</keyword>
<dbReference type="PANTHER" id="PTHR20275">
    <property type="entry name" value="NAD KINASE"/>
    <property type="match status" value="1"/>
</dbReference>
<dbReference type="GO" id="GO:0005524">
    <property type="term" value="F:ATP binding"/>
    <property type="evidence" value="ECO:0007669"/>
    <property type="project" value="UniProtKB-KW"/>
</dbReference>
<dbReference type="OrthoDB" id="9774737at2"/>
<feature type="binding site" evidence="6">
    <location>
        <position position="172"/>
    </location>
    <ligand>
        <name>NAD(+)</name>
        <dbReference type="ChEBI" id="CHEBI:57540"/>
    </ligand>
</feature>
<evidence type="ECO:0000313" key="8">
    <source>
        <dbReference type="Proteomes" id="UP000201169"/>
    </source>
</evidence>
<comment type="subcellular location">
    <subcellularLocation>
        <location evidence="6">Cytoplasm</location>
    </subcellularLocation>
</comment>
<evidence type="ECO:0000256" key="1">
    <source>
        <dbReference type="ARBA" id="ARBA00022679"/>
    </source>
</evidence>